<protein>
    <submittedName>
        <fullName evidence="1">Uncharacterized protein</fullName>
    </submittedName>
</protein>
<reference evidence="1 2" key="1">
    <citation type="submission" date="2017-01" db="EMBL/GenBank/DDBJ databases">
        <authorList>
            <person name="Erauso G."/>
        </authorList>
    </citation>
    <scope>NUCLEOTIDE SEQUENCE [LARGE SCALE GENOMIC DNA]</scope>
    <source>
        <strain evidence="1">MESINF1</strain>
    </source>
</reference>
<name>A0A7Z7PPH8_9BACT</name>
<evidence type="ECO:0000313" key="2">
    <source>
        <dbReference type="Proteomes" id="UP000250796"/>
    </source>
</evidence>
<sequence length="109" mass="11483">MKVDNKGLAGHTGLDVNLNNITVAFTFPSVPNGLILYYGEYGGNINVEVNGDLKNVQNFADINGAVIGGVNISITNAVGQKGVLNLLGAINSFSIGGQELWIDHVCPRK</sequence>
<gene>
    <name evidence="1" type="ORF">MESINF_1610</name>
</gene>
<keyword evidence="2" id="KW-1185">Reference proteome</keyword>
<dbReference type="Proteomes" id="UP000250796">
    <property type="component" value="Chromosome MESINF"/>
</dbReference>
<organism evidence="1 2">
    <name type="scientific">Mesotoga infera</name>
    <dbReference type="NCBI Taxonomy" id="1236046"/>
    <lineage>
        <taxon>Bacteria</taxon>
        <taxon>Thermotogati</taxon>
        <taxon>Thermotogota</taxon>
        <taxon>Thermotogae</taxon>
        <taxon>Kosmotogales</taxon>
        <taxon>Kosmotogaceae</taxon>
        <taxon>Mesotoga</taxon>
    </lineage>
</organism>
<proteinExistence type="predicted"/>
<dbReference type="KEGG" id="minf:MESINF_1610"/>
<dbReference type="EMBL" id="LS974202">
    <property type="protein sequence ID" value="SSC13054.1"/>
    <property type="molecule type" value="Genomic_DNA"/>
</dbReference>
<dbReference type="AlphaFoldDB" id="A0A7Z7PPH8"/>
<accession>A0A7Z7PPH8</accession>
<evidence type="ECO:0000313" key="1">
    <source>
        <dbReference type="EMBL" id="SSC13054.1"/>
    </source>
</evidence>